<dbReference type="Proteomes" id="UP000487350">
    <property type="component" value="Unassembled WGS sequence"/>
</dbReference>
<dbReference type="InterPro" id="IPR025640">
    <property type="entry name" value="GYF_2"/>
</dbReference>
<comment type="caution">
    <text evidence="2">The sequence shown here is derived from an EMBL/GenBank/DDBJ whole genome shotgun (WGS) entry which is preliminary data.</text>
</comment>
<organism evidence="2 3">
    <name type="scientific">Caenimonas koreensis DSM 17982</name>
    <dbReference type="NCBI Taxonomy" id="1121255"/>
    <lineage>
        <taxon>Bacteria</taxon>
        <taxon>Pseudomonadati</taxon>
        <taxon>Pseudomonadota</taxon>
        <taxon>Betaproteobacteria</taxon>
        <taxon>Burkholderiales</taxon>
        <taxon>Comamonadaceae</taxon>
        <taxon>Caenimonas</taxon>
    </lineage>
</organism>
<reference evidence="2 3" key="1">
    <citation type="submission" date="2019-11" db="EMBL/GenBank/DDBJ databases">
        <title>Caenimonas koreensis gen. nov., sp. nov., isolated from activated sludge.</title>
        <authorList>
            <person name="Seung H.R."/>
        </authorList>
    </citation>
    <scope>NUCLEOTIDE SEQUENCE [LARGE SCALE GENOMIC DNA]</scope>
    <source>
        <strain evidence="2 3">EMB320</strain>
    </source>
</reference>
<proteinExistence type="predicted"/>
<keyword evidence="3" id="KW-1185">Reference proteome</keyword>
<sequence>MTKEPIMHSDNFYSVDRLVEFGMGVGIAQQMVKSMNHVIANTIVPGAMNPMGSPSARAAFHVILDGKPAGPFPELEVMRLITQGKVSAATYVWTPGMANWARGDAVPELLRLVALCPPPFKPGEPT</sequence>
<dbReference type="Pfam" id="PF14237">
    <property type="entry name" value="GYF_2"/>
    <property type="match status" value="1"/>
</dbReference>
<protein>
    <submittedName>
        <fullName evidence="2">DUF4339 domain-containing protein</fullName>
    </submittedName>
</protein>
<dbReference type="OrthoDB" id="3400278at2"/>
<dbReference type="AlphaFoldDB" id="A0A844AW40"/>
<gene>
    <name evidence="2" type="ORF">GHT07_04875</name>
</gene>
<evidence type="ECO:0000313" key="2">
    <source>
        <dbReference type="EMBL" id="MRD46598.1"/>
    </source>
</evidence>
<accession>A0A844AW40</accession>
<feature type="domain" description="GYF" evidence="1">
    <location>
        <begin position="61"/>
        <end position="109"/>
    </location>
</feature>
<evidence type="ECO:0000313" key="3">
    <source>
        <dbReference type="Proteomes" id="UP000487350"/>
    </source>
</evidence>
<name>A0A844AW40_9BURK</name>
<evidence type="ECO:0000259" key="1">
    <source>
        <dbReference type="Pfam" id="PF14237"/>
    </source>
</evidence>
<dbReference type="EMBL" id="WJBU01000004">
    <property type="protein sequence ID" value="MRD46598.1"/>
    <property type="molecule type" value="Genomic_DNA"/>
</dbReference>